<dbReference type="CDD" id="cd17933">
    <property type="entry name" value="DEXSc_RecD-like"/>
    <property type="match status" value="1"/>
</dbReference>
<evidence type="ECO:0000256" key="1">
    <source>
        <dbReference type="ARBA" id="ARBA00022741"/>
    </source>
</evidence>
<reference evidence="4" key="1">
    <citation type="journal article" date="2015" name="Nature">
        <title>Complex archaea that bridge the gap between prokaryotes and eukaryotes.</title>
        <authorList>
            <person name="Spang A."/>
            <person name="Saw J.H."/>
            <person name="Jorgensen S.L."/>
            <person name="Zaremba-Niedzwiedzka K."/>
            <person name="Martijn J."/>
            <person name="Lind A.E."/>
            <person name="van Eijk R."/>
            <person name="Schleper C."/>
            <person name="Guy L."/>
            <person name="Ettema T.J."/>
        </authorList>
    </citation>
    <scope>NUCLEOTIDE SEQUENCE</scope>
</reference>
<dbReference type="Pfam" id="PF23139">
    <property type="entry name" value="OB_YrrC"/>
    <property type="match status" value="1"/>
</dbReference>
<dbReference type="InterPro" id="IPR029493">
    <property type="entry name" value="RecD2-like_HHH"/>
</dbReference>
<dbReference type="Gene3D" id="2.30.30.940">
    <property type="match status" value="1"/>
</dbReference>
<organism evidence="4">
    <name type="scientific">marine sediment metagenome</name>
    <dbReference type="NCBI Taxonomy" id="412755"/>
    <lineage>
        <taxon>unclassified sequences</taxon>
        <taxon>metagenomes</taxon>
        <taxon>ecological metagenomes</taxon>
    </lineage>
</organism>
<dbReference type="SMART" id="SM00382">
    <property type="entry name" value="AAA"/>
    <property type="match status" value="1"/>
</dbReference>
<dbReference type="EMBL" id="LAZR01000751">
    <property type="protein sequence ID" value="KKN58687.1"/>
    <property type="molecule type" value="Genomic_DNA"/>
</dbReference>
<dbReference type="InterPro" id="IPR055446">
    <property type="entry name" value="RecD2_N_OB"/>
</dbReference>
<name>A0A0F9S8S4_9ZZZZ</name>
<dbReference type="PANTHER" id="PTHR43788:SF6">
    <property type="entry name" value="DNA HELICASE B"/>
    <property type="match status" value="1"/>
</dbReference>
<evidence type="ECO:0000256" key="2">
    <source>
        <dbReference type="ARBA" id="ARBA00022840"/>
    </source>
</evidence>
<feature type="domain" description="AAA+ ATPase" evidence="3">
    <location>
        <begin position="352"/>
        <end position="498"/>
    </location>
</feature>
<dbReference type="Pfam" id="PF14490">
    <property type="entry name" value="HHH_RecD2"/>
    <property type="match status" value="1"/>
</dbReference>
<dbReference type="InterPro" id="IPR003593">
    <property type="entry name" value="AAA+_ATPase"/>
</dbReference>
<dbReference type="Pfam" id="PF13604">
    <property type="entry name" value="AAA_30"/>
    <property type="match status" value="1"/>
</dbReference>
<dbReference type="InterPro" id="IPR027417">
    <property type="entry name" value="P-loop_NTPase"/>
</dbReference>
<proteinExistence type="predicted"/>
<accession>A0A0F9S8S4</accession>
<evidence type="ECO:0000259" key="3">
    <source>
        <dbReference type="SMART" id="SM00382"/>
    </source>
</evidence>
<keyword evidence="1" id="KW-0547">Nucleotide-binding</keyword>
<dbReference type="PANTHER" id="PTHR43788">
    <property type="entry name" value="DNA2/NAM7 HELICASE FAMILY MEMBER"/>
    <property type="match status" value="1"/>
</dbReference>
<dbReference type="SUPFAM" id="SSF52540">
    <property type="entry name" value="P-loop containing nucleoside triphosphate hydrolases"/>
    <property type="match status" value="2"/>
</dbReference>
<dbReference type="InterPro" id="IPR050534">
    <property type="entry name" value="Coronavir_polyprotein_1ab"/>
</dbReference>
<dbReference type="GO" id="GO:0003678">
    <property type="term" value="F:DNA helicase activity"/>
    <property type="evidence" value="ECO:0007669"/>
    <property type="project" value="UniProtKB-ARBA"/>
</dbReference>
<dbReference type="Pfam" id="PF13538">
    <property type="entry name" value="UvrD_C_2"/>
    <property type="match status" value="1"/>
</dbReference>
<dbReference type="AlphaFoldDB" id="A0A0F9S8S4"/>
<dbReference type="Gene3D" id="3.40.50.300">
    <property type="entry name" value="P-loop containing nucleotide triphosphate hydrolases"/>
    <property type="match status" value="2"/>
</dbReference>
<dbReference type="GO" id="GO:0005524">
    <property type="term" value="F:ATP binding"/>
    <property type="evidence" value="ECO:0007669"/>
    <property type="project" value="UniProtKB-KW"/>
</dbReference>
<gene>
    <name evidence="4" type="ORF">LCGC14_0549790</name>
</gene>
<sequence length="737" mass="83397">MTEKETSSLSGQLSYIVFSNEENGFFIGTLTTKNNEESKFKNKVTITGAAINGIPEIKSELKLHGEWTIHAKYGEQFKFSVIVEDFEVSKEGQQKFLMNYVKGLGPVKTKHIIDEFRENTFKVIREAPEELLKFDIPEETVEAMKRALEEHGADADAIAVLSSYEITTGAIKKLMEVYRSANKTVQVIQENPYQLIKDIDGFGFLKSDKIARQLGYDINSPNRIQAAVAHVLYEASNRGHTYITRQKLVWGAGKYEKGMRDYLGAQVLEDDMDTAILELHTQDEVFILFDNYQNEIKAKSQVSLKSLYNAERQIERTTINLVNTKEEPKEVEIDEILNLDQASAVKQVFNGESAICVITGGAGVGKTFVTKEILRLAQLNKLTVQLLSPTGKAVKRLEEMTGRSASTIHRYLKYNPHEGGFTLEEVWHDVLIIDEASMVDSVLMNELLKRLDESRTKLILVGDKNQLPPVGAGRPFQDIIESDFFPVFTLNKIMRTDDDSLIPLNAGRILSGNNYDIEFDAKQMSMIDERTAEDIPQLIVREIMEDTNYLPEEIQVLTPQKKGPIGTGELNEVLRNALNREGVELSKFKGFSVGDKIILIHNNYDQNYMNGDQGYIKGEDLTKVKRPIMNVELEGGQMIEIDKDTIYDVQHAYAITIHKSQGSEWKKVILLVHPAHSFMLSRNLIYTGITRGRYNVTLAGTQFGLKVACEKSGMQERFTWLSDFYQEYGVEEEEGGE</sequence>
<protein>
    <recommendedName>
        <fullName evidence="3">AAA+ ATPase domain-containing protein</fullName>
    </recommendedName>
</protein>
<dbReference type="Gene3D" id="1.10.10.2220">
    <property type="match status" value="1"/>
</dbReference>
<comment type="caution">
    <text evidence="4">The sequence shown here is derived from an EMBL/GenBank/DDBJ whole genome shotgun (WGS) entry which is preliminary data.</text>
</comment>
<dbReference type="InterPro" id="IPR027785">
    <property type="entry name" value="UvrD-like_helicase_C"/>
</dbReference>
<keyword evidence="2" id="KW-0067">ATP-binding</keyword>
<dbReference type="CDD" id="cd18809">
    <property type="entry name" value="SF1_C_RecD"/>
    <property type="match status" value="1"/>
</dbReference>
<evidence type="ECO:0000313" key="4">
    <source>
        <dbReference type="EMBL" id="KKN58687.1"/>
    </source>
</evidence>